<evidence type="ECO:0000313" key="1">
    <source>
        <dbReference type="EMBL" id="MBF9143246.1"/>
    </source>
</evidence>
<gene>
    <name evidence="1" type="ORF">I2I01_16485</name>
</gene>
<dbReference type="RefSeq" id="WP_196287556.1">
    <property type="nucleotide sequence ID" value="NZ_JADQDP010000003.1"/>
</dbReference>
<evidence type="ECO:0000313" key="2">
    <source>
        <dbReference type="Proteomes" id="UP000645610"/>
    </source>
</evidence>
<comment type="caution">
    <text evidence="1">The sequence shown here is derived from an EMBL/GenBank/DDBJ whole genome shotgun (WGS) entry which is preliminary data.</text>
</comment>
<accession>A0A931BKR9</accession>
<proteinExistence type="predicted"/>
<name>A0A931BKR9_9BACT</name>
<dbReference type="PROSITE" id="PS51257">
    <property type="entry name" value="PROKAR_LIPOPROTEIN"/>
    <property type="match status" value="1"/>
</dbReference>
<dbReference type="Proteomes" id="UP000645610">
    <property type="component" value="Unassembled WGS sequence"/>
</dbReference>
<sequence length="138" mass="14690">MKRYLFPLVLLSLTACGKKDNPPPADPASIVGTWHLQTRRQQQLALPGAAVPSSDRTLAYATVTYGTDGTYTGQVEGVAFSPGGTYVLNGTALTTAFPVVGPMTAQVTELSATRLVVEQTDLNYNNTVRIITTTTATR</sequence>
<dbReference type="EMBL" id="JADQDP010000003">
    <property type="protein sequence ID" value="MBF9143246.1"/>
    <property type="molecule type" value="Genomic_DNA"/>
</dbReference>
<dbReference type="AlphaFoldDB" id="A0A931BKR9"/>
<evidence type="ECO:0008006" key="3">
    <source>
        <dbReference type="Google" id="ProtNLM"/>
    </source>
</evidence>
<keyword evidence="2" id="KW-1185">Reference proteome</keyword>
<protein>
    <recommendedName>
        <fullName evidence="3">Lipocalin-like domain-containing protein</fullName>
    </recommendedName>
</protein>
<reference evidence="1 2" key="1">
    <citation type="submission" date="2020-11" db="EMBL/GenBank/DDBJ databases">
        <authorList>
            <person name="Kim M.K."/>
        </authorList>
    </citation>
    <scope>NUCLEOTIDE SEQUENCE [LARGE SCALE GENOMIC DNA]</scope>
    <source>
        <strain evidence="1 2">BT439</strain>
    </source>
</reference>
<organism evidence="1 2">
    <name type="scientific">Hymenobacter properus</name>
    <dbReference type="NCBI Taxonomy" id="2791026"/>
    <lineage>
        <taxon>Bacteria</taxon>
        <taxon>Pseudomonadati</taxon>
        <taxon>Bacteroidota</taxon>
        <taxon>Cytophagia</taxon>
        <taxon>Cytophagales</taxon>
        <taxon>Hymenobacteraceae</taxon>
        <taxon>Hymenobacter</taxon>
    </lineage>
</organism>